<dbReference type="EMBL" id="QDAG01000004">
    <property type="protein sequence ID" value="KAE8128798.1"/>
    <property type="molecule type" value="Genomic_DNA"/>
</dbReference>
<dbReference type="InterPro" id="IPR003812">
    <property type="entry name" value="Fido"/>
</dbReference>
<dbReference type="Pfam" id="PF02661">
    <property type="entry name" value="Fic"/>
    <property type="match status" value="1"/>
</dbReference>
<dbReference type="InterPro" id="IPR011204">
    <property type="entry name" value="Virulence_RhuM-like"/>
</dbReference>
<dbReference type="InterPro" id="IPR036597">
    <property type="entry name" value="Fido-like_dom_sf"/>
</dbReference>
<accession>A0A5N6S582</accession>
<keyword evidence="3" id="KW-1185">Reference proteome</keyword>
<dbReference type="OrthoDB" id="9802752at2"/>
<dbReference type="PANTHER" id="PTHR35810:SF1">
    <property type="entry name" value="CYTOPLASMIC PROTEIN"/>
    <property type="match status" value="1"/>
</dbReference>
<dbReference type="Proteomes" id="UP000325415">
    <property type="component" value="Unassembled WGS sequence"/>
</dbReference>
<protein>
    <submittedName>
        <fullName evidence="2">Death-on-curing family protein</fullName>
    </submittedName>
</protein>
<dbReference type="InterPro" id="IPR053737">
    <property type="entry name" value="Type_II_TA_Toxin"/>
</dbReference>
<dbReference type="AlphaFoldDB" id="A0A5N6S582"/>
<dbReference type="Pfam" id="PF13310">
    <property type="entry name" value="Virulence_RhuM"/>
    <property type="match status" value="1"/>
</dbReference>
<dbReference type="PANTHER" id="PTHR35810">
    <property type="entry name" value="CYTOPLASMIC PROTEIN-RELATED"/>
    <property type="match status" value="1"/>
</dbReference>
<reference evidence="2 3" key="1">
    <citation type="submission" date="2018-04" db="EMBL/GenBank/DDBJ databases">
        <authorList>
            <person name="Eckel V.P."/>
            <person name="Vogel R.F."/>
        </authorList>
    </citation>
    <scope>NUCLEOTIDE SEQUENCE [LARGE SCALE GENOMIC DNA]</scope>
    <source>
        <strain evidence="3">TMW 2.1764</strain>
    </source>
</reference>
<evidence type="ECO:0000313" key="2">
    <source>
        <dbReference type="EMBL" id="KAE8128798.1"/>
    </source>
</evidence>
<dbReference type="Gene3D" id="1.20.120.1870">
    <property type="entry name" value="Fic/DOC protein, Fido domain"/>
    <property type="match status" value="1"/>
</dbReference>
<comment type="caution">
    <text evidence="2">The sequence shown here is derived from an EMBL/GenBank/DDBJ whole genome shotgun (WGS) entry which is preliminary data.</text>
</comment>
<sequence>MNNFTNNQPSGQIVLYQGDDGSPAISVRLENDTVWVTQAQLVELFKSSKANISEHVANIFAEGELTSEATVRNFRTVRQEGHRKVTRTLTYYNLDLILSVGYRVKSATATRFRIWATGRLKDYLVKGYALNQQRLDQIGQVVQILGRSTDELIAGSADVLAAYLPGLELLRDYDEGRIATSPHEVPGWTLTINEAREIIAGLKQAFPDDDLLGNERGDRLQAVVEAIYQSFAGQDLYPTVEEKAANLLYLTVKDHPLIDGNKRSAAALFVTFLAKNGVLDDAEGRPGITSNALAALTLMVSMSDPKEKDVMIALLIRMISKDGKNSEEGAQQ</sequence>
<evidence type="ECO:0000313" key="3">
    <source>
        <dbReference type="Proteomes" id="UP000325415"/>
    </source>
</evidence>
<organism evidence="2 3">
    <name type="scientific">Bifidobacterium tibiigranuli</name>
    <dbReference type="NCBI Taxonomy" id="2172043"/>
    <lineage>
        <taxon>Bacteria</taxon>
        <taxon>Bacillati</taxon>
        <taxon>Actinomycetota</taxon>
        <taxon>Actinomycetes</taxon>
        <taxon>Bifidobacteriales</taxon>
        <taxon>Bifidobacteriaceae</taxon>
        <taxon>Bifidobacterium</taxon>
    </lineage>
</organism>
<dbReference type="RefSeq" id="WP_152580589.1">
    <property type="nucleotide sequence ID" value="NZ_JALCCS010000011.1"/>
</dbReference>
<dbReference type="GeneID" id="78127027"/>
<proteinExistence type="predicted"/>
<gene>
    <name evidence="2" type="ORF">DDE84_04935</name>
</gene>
<dbReference type="PROSITE" id="PS51459">
    <property type="entry name" value="FIDO"/>
    <property type="match status" value="1"/>
</dbReference>
<evidence type="ECO:0000259" key="1">
    <source>
        <dbReference type="PROSITE" id="PS51459"/>
    </source>
</evidence>
<feature type="domain" description="Fido" evidence="1">
    <location>
        <begin position="190"/>
        <end position="321"/>
    </location>
</feature>
<name>A0A5N6S582_9BIFI</name>
<dbReference type="SUPFAM" id="SSF140931">
    <property type="entry name" value="Fic-like"/>
    <property type="match status" value="1"/>
</dbReference>